<name>A0A165F809_9BASI</name>
<comment type="similarity">
    <text evidence="1 10">Belongs to the SHE9 family.</text>
</comment>
<evidence type="ECO:0000256" key="2">
    <source>
        <dbReference type="ARBA" id="ARBA00022692"/>
    </source>
</evidence>
<comment type="subunit">
    <text evidence="10">Homooligomer.</text>
</comment>
<dbReference type="Pfam" id="PF05546">
    <property type="entry name" value="She9_MDM33"/>
    <property type="match status" value="1"/>
</dbReference>
<evidence type="ECO:0000256" key="6">
    <source>
        <dbReference type="ARBA" id="ARBA00023054"/>
    </source>
</evidence>
<evidence type="ECO:0000256" key="4">
    <source>
        <dbReference type="ARBA" id="ARBA00022946"/>
    </source>
</evidence>
<dbReference type="Proteomes" id="UP000076842">
    <property type="component" value="Unassembled WGS sequence"/>
</dbReference>
<protein>
    <recommendedName>
        <fullName evidence="10">Sensitive to high expression protein 9, mitochondrial</fullName>
    </recommendedName>
</protein>
<dbReference type="InterPro" id="IPR008839">
    <property type="entry name" value="MDM33_fungi"/>
</dbReference>
<dbReference type="PANTHER" id="PTHR31961:SF3">
    <property type="entry name" value="SENSITIVE TO HIGH EXPRESSION PROTEIN 9, MITOCHONDRIAL"/>
    <property type="match status" value="1"/>
</dbReference>
<dbReference type="OrthoDB" id="5595506at2759"/>
<evidence type="ECO:0000256" key="7">
    <source>
        <dbReference type="ARBA" id="ARBA00023128"/>
    </source>
</evidence>
<evidence type="ECO:0000256" key="8">
    <source>
        <dbReference type="ARBA" id="ARBA00023136"/>
    </source>
</evidence>
<keyword evidence="2 10" id="KW-0812">Transmembrane</keyword>
<comment type="caution">
    <text evidence="10">Lacks conserved residue(s) required for the propagation of feature annotation.</text>
</comment>
<evidence type="ECO:0000256" key="1">
    <source>
        <dbReference type="ARBA" id="ARBA00007472"/>
    </source>
</evidence>
<comment type="subcellular location">
    <subcellularLocation>
        <location evidence="10">Mitochondrion inner membrane</location>
        <topology evidence="10">Multi-pass membrane protein</topology>
    </subcellularLocation>
</comment>
<evidence type="ECO:0000256" key="10">
    <source>
        <dbReference type="RuleBase" id="RU364128"/>
    </source>
</evidence>
<feature type="non-terminal residue" evidence="11">
    <location>
        <position position="211"/>
    </location>
</feature>
<dbReference type="PANTHER" id="PTHR31961">
    <property type="entry name" value="SENSITIVE TO HIGH EXPRESSION PROTEIN 9, MITOCHONDRIAL"/>
    <property type="match status" value="1"/>
</dbReference>
<keyword evidence="7 10" id="KW-0496">Mitochondrion</keyword>
<evidence type="ECO:0000256" key="3">
    <source>
        <dbReference type="ARBA" id="ARBA00022792"/>
    </source>
</evidence>
<gene>
    <name evidence="11" type="ORF">CALCODRAFT_403899</name>
</gene>
<evidence type="ECO:0000313" key="12">
    <source>
        <dbReference type="Proteomes" id="UP000076842"/>
    </source>
</evidence>
<proteinExistence type="inferred from homology"/>
<comment type="function">
    <text evidence="9">Required for the maintenance of the structure of the mitochondrial inner membrane. Involved in mitochondrial morphology. Causes growth arrest when highly overexpressed.</text>
</comment>
<keyword evidence="3 10" id="KW-0999">Mitochondrion inner membrane</keyword>
<dbReference type="GO" id="GO:0007007">
    <property type="term" value="P:inner mitochondrial membrane organization"/>
    <property type="evidence" value="ECO:0007669"/>
    <property type="project" value="TreeGrafter"/>
</dbReference>
<keyword evidence="5 10" id="KW-1133">Transmembrane helix</keyword>
<dbReference type="AlphaFoldDB" id="A0A165F809"/>
<evidence type="ECO:0000256" key="9">
    <source>
        <dbReference type="ARBA" id="ARBA00024807"/>
    </source>
</evidence>
<organism evidence="11 12">
    <name type="scientific">Calocera cornea HHB12733</name>
    <dbReference type="NCBI Taxonomy" id="1353952"/>
    <lineage>
        <taxon>Eukaryota</taxon>
        <taxon>Fungi</taxon>
        <taxon>Dikarya</taxon>
        <taxon>Basidiomycota</taxon>
        <taxon>Agaricomycotina</taxon>
        <taxon>Dacrymycetes</taxon>
        <taxon>Dacrymycetales</taxon>
        <taxon>Dacrymycetaceae</taxon>
        <taxon>Calocera</taxon>
    </lineage>
</organism>
<feature type="transmembrane region" description="Helical" evidence="10">
    <location>
        <begin position="142"/>
        <end position="162"/>
    </location>
</feature>
<accession>A0A165F809</accession>
<feature type="non-terminal residue" evidence="11">
    <location>
        <position position="1"/>
    </location>
</feature>
<dbReference type="EMBL" id="KV423979">
    <property type="protein sequence ID" value="KZT56363.1"/>
    <property type="molecule type" value="Genomic_DNA"/>
</dbReference>
<keyword evidence="12" id="KW-1185">Reference proteome</keyword>
<dbReference type="FunCoup" id="A0A165F809">
    <property type="interactions" value="69"/>
</dbReference>
<keyword evidence="4 10" id="KW-0809">Transit peptide</keyword>
<keyword evidence="6" id="KW-0175">Coiled coil</keyword>
<sequence>TTASAKLESLGGSLNRLTGYDEIEGLKRAVRDREEGIARLQAASRAAKRQYEAAVSTRSACQREVNDLLQRKSMWTEPDVSRFTELVRQDHTNEQSELAAKALVAKSEEEVERGQTELMQTILHRYHEEQVWSDKIRGASTYGSLVALGINLVVFVGAVLFVEPWKRKRLAETFEKRVVEMTGEMEGVVKEEVTRLVARLGEMEQLLRGVV</sequence>
<reference evidence="11 12" key="1">
    <citation type="journal article" date="2016" name="Mol. Biol. Evol.">
        <title>Comparative Genomics of Early-Diverging Mushroom-Forming Fungi Provides Insights into the Origins of Lignocellulose Decay Capabilities.</title>
        <authorList>
            <person name="Nagy L.G."/>
            <person name="Riley R."/>
            <person name="Tritt A."/>
            <person name="Adam C."/>
            <person name="Daum C."/>
            <person name="Floudas D."/>
            <person name="Sun H."/>
            <person name="Yadav J.S."/>
            <person name="Pangilinan J."/>
            <person name="Larsson K.H."/>
            <person name="Matsuura K."/>
            <person name="Barry K."/>
            <person name="Labutti K."/>
            <person name="Kuo R."/>
            <person name="Ohm R.A."/>
            <person name="Bhattacharya S.S."/>
            <person name="Shirouzu T."/>
            <person name="Yoshinaga Y."/>
            <person name="Martin F.M."/>
            <person name="Grigoriev I.V."/>
            <person name="Hibbett D.S."/>
        </authorList>
    </citation>
    <scope>NUCLEOTIDE SEQUENCE [LARGE SCALE GENOMIC DNA]</scope>
    <source>
        <strain evidence="11 12">HHB12733</strain>
    </source>
</reference>
<dbReference type="InParanoid" id="A0A165F809"/>
<keyword evidence="8 10" id="KW-0472">Membrane</keyword>
<dbReference type="STRING" id="1353952.A0A165F809"/>
<evidence type="ECO:0000256" key="5">
    <source>
        <dbReference type="ARBA" id="ARBA00022989"/>
    </source>
</evidence>
<dbReference type="GO" id="GO:0005743">
    <property type="term" value="C:mitochondrial inner membrane"/>
    <property type="evidence" value="ECO:0007669"/>
    <property type="project" value="UniProtKB-SubCell"/>
</dbReference>
<evidence type="ECO:0000313" key="11">
    <source>
        <dbReference type="EMBL" id="KZT56363.1"/>
    </source>
</evidence>